<dbReference type="NCBIfam" id="NF007214">
    <property type="entry name" value="PRK09636.1"/>
    <property type="match status" value="1"/>
</dbReference>
<dbReference type="Gene3D" id="1.10.1740.10">
    <property type="match status" value="1"/>
</dbReference>
<evidence type="ECO:0000256" key="1">
    <source>
        <dbReference type="ARBA" id="ARBA00010641"/>
    </source>
</evidence>
<dbReference type="NCBIfam" id="TIGR02937">
    <property type="entry name" value="sigma70-ECF"/>
    <property type="match status" value="1"/>
</dbReference>
<evidence type="ECO:0000256" key="4">
    <source>
        <dbReference type="ARBA" id="ARBA00023082"/>
    </source>
</evidence>
<dbReference type="GO" id="GO:0016987">
    <property type="term" value="F:sigma factor activity"/>
    <property type="evidence" value="ECO:0007669"/>
    <property type="project" value="UniProtKB-KW"/>
</dbReference>
<evidence type="ECO:0000259" key="7">
    <source>
        <dbReference type="Pfam" id="PF08281"/>
    </source>
</evidence>
<evidence type="ECO:0000256" key="2">
    <source>
        <dbReference type="ARBA" id="ARBA00011344"/>
    </source>
</evidence>
<organism evidence="8 9">
    <name type="scientific">Virgisporangium aliadipatigenens</name>
    <dbReference type="NCBI Taxonomy" id="741659"/>
    <lineage>
        <taxon>Bacteria</taxon>
        <taxon>Bacillati</taxon>
        <taxon>Actinomycetota</taxon>
        <taxon>Actinomycetes</taxon>
        <taxon>Micromonosporales</taxon>
        <taxon>Micromonosporaceae</taxon>
        <taxon>Virgisporangium</taxon>
    </lineage>
</organism>
<feature type="domain" description="RNA polymerase sigma factor 70 region 4 type 2" evidence="7">
    <location>
        <begin position="111"/>
        <end position="162"/>
    </location>
</feature>
<evidence type="ECO:0000256" key="3">
    <source>
        <dbReference type="ARBA" id="ARBA00023015"/>
    </source>
</evidence>
<comment type="caution">
    <text evidence="8">The sequence shown here is derived from an EMBL/GenBank/DDBJ whole genome shotgun (WGS) entry which is preliminary data.</text>
</comment>
<name>A0A8J4DSG0_9ACTN</name>
<proteinExistence type="inferred from homology"/>
<dbReference type="Pfam" id="PF04542">
    <property type="entry name" value="Sigma70_r2"/>
    <property type="match status" value="1"/>
</dbReference>
<keyword evidence="9" id="KW-1185">Reference proteome</keyword>
<dbReference type="InterPro" id="IPR013249">
    <property type="entry name" value="RNA_pol_sigma70_r4_t2"/>
</dbReference>
<keyword evidence="4" id="KW-0731">Sigma factor</keyword>
<dbReference type="SUPFAM" id="SSF88946">
    <property type="entry name" value="Sigma2 domain of RNA polymerase sigma factors"/>
    <property type="match status" value="1"/>
</dbReference>
<feature type="domain" description="RNA polymerase sigma-70 region 2" evidence="6">
    <location>
        <begin position="5"/>
        <end position="68"/>
    </location>
</feature>
<gene>
    <name evidence="8" type="primary">rpoE_18</name>
    <name evidence="8" type="ORF">Val02_55400</name>
</gene>
<dbReference type="RefSeq" id="WP_203902116.1">
    <property type="nucleotide sequence ID" value="NZ_BOPF01000021.1"/>
</dbReference>
<dbReference type="Gene3D" id="3.10.450.50">
    <property type="match status" value="1"/>
</dbReference>
<sequence length="303" mass="32664">MTEDFEQHRDHLTAVAYRMLGTRGDAEDAVQEAYLRYATADRSTIRDVRAWLTTTTGRICIDVLRSARVRREAYVGQWLPEPVVERLPDPTDPARGGDPAIHVSRAAEVSLALLTVLERLTPEQRAAFVLHDVFAVPFDEVAEALGTTAAAARQLASRARRAVAEGPMRHSATRAEQERVLHAFLKAAQGGDVQRLMDLLAPDVVAIGDGGGVVPAGGKPVTGALQVARFMCGIFRQIAKRDAVAEVVLVNGSLGLSVRVEDQLVVMALGIEDGRVTAVLDQVNPAKLTAVPEPDPARNVFVS</sequence>
<dbReference type="GO" id="GO:0003677">
    <property type="term" value="F:DNA binding"/>
    <property type="evidence" value="ECO:0007669"/>
    <property type="project" value="InterPro"/>
</dbReference>
<comment type="subunit">
    <text evidence="2">Interacts transiently with the RNA polymerase catalytic core formed by RpoA, RpoB, RpoC and RpoZ (2 alpha, 1 beta, 1 beta' and 1 omega subunit) to form the RNA polymerase holoenzyme that can initiate transcription.</text>
</comment>
<evidence type="ECO:0000256" key="5">
    <source>
        <dbReference type="ARBA" id="ARBA00023163"/>
    </source>
</evidence>
<dbReference type="AlphaFoldDB" id="A0A8J4DSG0"/>
<dbReference type="SUPFAM" id="SSF88659">
    <property type="entry name" value="Sigma3 and sigma4 domains of RNA polymerase sigma factors"/>
    <property type="match status" value="1"/>
</dbReference>
<evidence type="ECO:0000313" key="9">
    <source>
        <dbReference type="Proteomes" id="UP000619260"/>
    </source>
</evidence>
<dbReference type="EMBL" id="BOPF01000021">
    <property type="protein sequence ID" value="GIJ48654.1"/>
    <property type="molecule type" value="Genomic_DNA"/>
</dbReference>
<dbReference type="Gene3D" id="1.10.10.10">
    <property type="entry name" value="Winged helix-like DNA-binding domain superfamily/Winged helix DNA-binding domain"/>
    <property type="match status" value="1"/>
</dbReference>
<dbReference type="PANTHER" id="PTHR30173">
    <property type="entry name" value="SIGMA 19 FACTOR"/>
    <property type="match status" value="1"/>
</dbReference>
<dbReference type="InterPro" id="IPR036388">
    <property type="entry name" value="WH-like_DNA-bd_sf"/>
</dbReference>
<dbReference type="PANTHER" id="PTHR30173:SF43">
    <property type="entry name" value="ECF RNA POLYMERASE SIGMA FACTOR SIGI-RELATED"/>
    <property type="match status" value="1"/>
</dbReference>
<dbReference type="InterPro" id="IPR014284">
    <property type="entry name" value="RNA_pol_sigma-70_dom"/>
</dbReference>
<reference evidence="8" key="1">
    <citation type="submission" date="2021-01" db="EMBL/GenBank/DDBJ databases">
        <title>Whole genome shotgun sequence of Virgisporangium aliadipatigenens NBRC 105644.</title>
        <authorList>
            <person name="Komaki H."/>
            <person name="Tamura T."/>
        </authorList>
    </citation>
    <scope>NUCLEOTIDE SEQUENCE</scope>
    <source>
        <strain evidence="8">NBRC 105644</strain>
    </source>
</reference>
<dbReference type="Proteomes" id="UP000619260">
    <property type="component" value="Unassembled WGS sequence"/>
</dbReference>
<comment type="similarity">
    <text evidence="1">Belongs to the sigma-70 factor family. ECF subfamily.</text>
</comment>
<keyword evidence="5" id="KW-0804">Transcription</keyword>
<dbReference type="InterPro" id="IPR013324">
    <property type="entry name" value="RNA_pol_sigma_r3/r4-like"/>
</dbReference>
<dbReference type="Pfam" id="PF08281">
    <property type="entry name" value="Sigma70_r4_2"/>
    <property type="match status" value="1"/>
</dbReference>
<dbReference type="GO" id="GO:0006352">
    <property type="term" value="P:DNA-templated transcription initiation"/>
    <property type="evidence" value="ECO:0007669"/>
    <property type="project" value="InterPro"/>
</dbReference>
<keyword evidence="3" id="KW-0805">Transcription regulation</keyword>
<dbReference type="InterPro" id="IPR052704">
    <property type="entry name" value="ECF_Sigma-70_Domain"/>
</dbReference>
<accession>A0A8J4DSG0</accession>
<dbReference type="InterPro" id="IPR007627">
    <property type="entry name" value="RNA_pol_sigma70_r2"/>
</dbReference>
<protein>
    <submittedName>
        <fullName evidence="8">RNA polymerase sigma factor SigJ</fullName>
    </submittedName>
</protein>
<dbReference type="InterPro" id="IPR013325">
    <property type="entry name" value="RNA_pol_sigma_r2"/>
</dbReference>
<evidence type="ECO:0000259" key="6">
    <source>
        <dbReference type="Pfam" id="PF04542"/>
    </source>
</evidence>
<evidence type="ECO:0000313" key="8">
    <source>
        <dbReference type="EMBL" id="GIJ48654.1"/>
    </source>
</evidence>
<dbReference type="SUPFAM" id="SSF54427">
    <property type="entry name" value="NTF2-like"/>
    <property type="match status" value="1"/>
</dbReference>
<dbReference type="InterPro" id="IPR032710">
    <property type="entry name" value="NTF2-like_dom_sf"/>
</dbReference>